<reference evidence="1 2" key="1">
    <citation type="submission" date="2014-02" db="EMBL/GenBank/DDBJ databases">
        <authorList>
            <person name="Genoscope - CEA"/>
        </authorList>
    </citation>
    <scope>NUCLEOTIDE SEQUENCE [LARGE SCALE GENOMIC DNA]</scope>
    <source>
        <strain evidence="1 2">CS03</strain>
    </source>
</reference>
<dbReference type="EMBL" id="FO818637">
    <property type="protein sequence ID" value="CDM89657.1"/>
    <property type="molecule type" value="Genomic_DNA"/>
</dbReference>
<organism evidence="1 2">
    <name type="scientific">Xenorhabdus bovienii</name>
    <name type="common">Xenorhabdus nematophila subsp. bovienii</name>
    <dbReference type="NCBI Taxonomy" id="40576"/>
    <lineage>
        <taxon>Bacteria</taxon>
        <taxon>Pseudomonadati</taxon>
        <taxon>Pseudomonadota</taxon>
        <taxon>Gammaproteobacteria</taxon>
        <taxon>Enterobacterales</taxon>
        <taxon>Morganellaceae</taxon>
        <taxon>Xenorhabdus</taxon>
    </lineage>
</organism>
<gene>
    <name evidence="1" type="ORF">XBW1_2300</name>
</gene>
<evidence type="ECO:0000313" key="1">
    <source>
        <dbReference type="EMBL" id="CDM89657.1"/>
    </source>
</evidence>
<accession>A0A0B6X6W3</accession>
<dbReference type="AlphaFoldDB" id="A0A0B6X6W3"/>
<sequence length="46" mass="5416">MRWFLNSYSNDIEKEIMSHFDACILLAKQPRYIVHTKCGSVALTER</sequence>
<evidence type="ECO:0000313" key="2">
    <source>
        <dbReference type="Proteomes" id="UP000032930"/>
    </source>
</evidence>
<proteinExistence type="predicted"/>
<dbReference type="Proteomes" id="UP000032930">
    <property type="component" value="Chromosome"/>
</dbReference>
<protein>
    <submittedName>
        <fullName evidence="1">Uncharacterized protein</fullName>
    </submittedName>
</protein>
<dbReference type="KEGG" id="xbv:XBW1_2300"/>
<name>A0A0B6X6W3_XENBV</name>